<feature type="compositionally biased region" description="Basic and acidic residues" evidence="1">
    <location>
        <begin position="591"/>
        <end position="606"/>
    </location>
</feature>
<keyword evidence="2" id="KW-1133">Transmembrane helix</keyword>
<dbReference type="PANTHER" id="PTHR34978:SF3">
    <property type="entry name" value="SLR0241 PROTEIN"/>
    <property type="match status" value="1"/>
</dbReference>
<protein>
    <recommendedName>
        <fullName evidence="3">Peptidase M56 domain-containing protein</fullName>
    </recommendedName>
</protein>
<name>A0A3E1NJL3_9BACT</name>
<feature type="transmembrane region" description="Helical" evidence="2">
    <location>
        <begin position="20"/>
        <end position="41"/>
    </location>
</feature>
<evidence type="ECO:0000313" key="4">
    <source>
        <dbReference type="EMBL" id="RFM28125.1"/>
    </source>
</evidence>
<dbReference type="OrthoDB" id="15218at2"/>
<dbReference type="AlphaFoldDB" id="A0A3E1NJL3"/>
<keyword evidence="2" id="KW-0812">Transmembrane</keyword>
<evidence type="ECO:0000313" key="5">
    <source>
        <dbReference type="Proteomes" id="UP000261284"/>
    </source>
</evidence>
<feature type="domain" description="Peptidase M56" evidence="3">
    <location>
        <begin position="27"/>
        <end position="305"/>
    </location>
</feature>
<evidence type="ECO:0000256" key="2">
    <source>
        <dbReference type="SAM" id="Phobius"/>
    </source>
</evidence>
<reference evidence="4 5" key="1">
    <citation type="submission" date="2018-08" db="EMBL/GenBank/DDBJ databases">
        <title>Chitinophagaceae sp. K23C18032701, a novel bacterium isolated from forest soil.</title>
        <authorList>
            <person name="Wang C."/>
        </authorList>
    </citation>
    <scope>NUCLEOTIDE SEQUENCE [LARGE SCALE GENOMIC DNA]</scope>
    <source>
        <strain evidence="4 5">K23C18032701</strain>
    </source>
</reference>
<organism evidence="4 5">
    <name type="scientific">Deminuibacter soli</name>
    <dbReference type="NCBI Taxonomy" id="2291815"/>
    <lineage>
        <taxon>Bacteria</taxon>
        <taxon>Pseudomonadati</taxon>
        <taxon>Bacteroidota</taxon>
        <taxon>Chitinophagia</taxon>
        <taxon>Chitinophagales</taxon>
        <taxon>Chitinophagaceae</taxon>
        <taxon>Deminuibacter</taxon>
    </lineage>
</organism>
<feature type="region of interest" description="Disordered" evidence="1">
    <location>
        <begin position="591"/>
        <end position="614"/>
    </location>
</feature>
<dbReference type="EMBL" id="QTJU01000003">
    <property type="protein sequence ID" value="RFM28125.1"/>
    <property type="molecule type" value="Genomic_DNA"/>
</dbReference>
<feature type="transmembrane region" description="Helical" evidence="2">
    <location>
        <begin position="114"/>
        <end position="134"/>
    </location>
</feature>
<comment type="caution">
    <text evidence="4">The sequence shown here is derived from an EMBL/GenBank/DDBJ whole genome shotgun (WGS) entry which is preliminary data.</text>
</comment>
<feature type="transmembrane region" description="Helical" evidence="2">
    <location>
        <begin position="321"/>
        <end position="337"/>
    </location>
</feature>
<keyword evidence="2" id="KW-0472">Membrane</keyword>
<dbReference type="PANTHER" id="PTHR34978">
    <property type="entry name" value="POSSIBLE SENSOR-TRANSDUCER PROTEIN BLAR"/>
    <property type="match status" value="1"/>
</dbReference>
<dbReference type="Pfam" id="PF05569">
    <property type="entry name" value="Peptidase_M56"/>
    <property type="match status" value="1"/>
</dbReference>
<dbReference type="InterPro" id="IPR052173">
    <property type="entry name" value="Beta-lactam_resp_regulator"/>
</dbReference>
<proteinExistence type="predicted"/>
<evidence type="ECO:0000256" key="1">
    <source>
        <dbReference type="SAM" id="MobiDB-lite"/>
    </source>
</evidence>
<feature type="transmembrane region" description="Helical" evidence="2">
    <location>
        <begin position="48"/>
        <end position="68"/>
    </location>
</feature>
<keyword evidence="5" id="KW-1185">Reference proteome</keyword>
<sequence>MQALSHSPFLQALGYAIANSLWQMALLWIVAALLNGVFRFAAATRYRIALLAQTAGFTWFIFTLQFYYRACAEAMAIASSASVDVASSNNLLITSTQEGFHAKLLTAIVYIEQALPYLSIAYLGLLVFLFVRWMQQFRYTQQLRRDGLEKIDVEWRLFTQKLADTLGIKNKVQIYVSNFVNSPLTIGFLKPVILVPLASINLLTTEQMEAVILHELAHIRRADYLVNLLQCIMEITLFFNPFSQLLARMARKERENSCDDWVLQFQYNPGMYAEALLRIAYLPPAPSVAMHAGGEVKGDLLSRVKRMLNQKEARFQYKQHLLALLLMTGIMSSIAWFQPLKRNTANDAVAAVKPGQPTVVEPITARVDNPLFSPVFFLTKPLQEEVTKAAESAGNELINSAHVVQSVQAALAHVQPVLDELPAQVSNQAIASANAALGSIPANVLSPEELTRIKRDAMLQIRQIDTASINHDIKNAMLQLQRAQFNNEWQHAQVEFEHAKNEMVRSFQLQQRTAATQAAGALTPQAMQALQQLEHVDLGGNVSNSVKLALDIAVQKINELNVNGNLFSVDSLNSIKQKIQNDIQLELKKAADEMKEQQHPEKEQRKKDKQPKGWSYEQPVFKFNADNDFQYQFNVAAPDINIPSFDAFTTPAPAPPPCTEAAPARQIVIVADKYRQVKVMVHSDNPLIKAQAGNALISTGTGMPLNIRSKDIQLNGKLVNVVVVTPE</sequence>
<evidence type="ECO:0000259" key="3">
    <source>
        <dbReference type="Pfam" id="PF05569"/>
    </source>
</evidence>
<gene>
    <name evidence="4" type="ORF">DXN05_11395</name>
</gene>
<dbReference type="RefSeq" id="WP_116847371.1">
    <property type="nucleotide sequence ID" value="NZ_QTJU01000003.1"/>
</dbReference>
<dbReference type="Proteomes" id="UP000261284">
    <property type="component" value="Unassembled WGS sequence"/>
</dbReference>
<dbReference type="CDD" id="cd07341">
    <property type="entry name" value="M56_BlaR1_MecR1_like"/>
    <property type="match status" value="1"/>
</dbReference>
<dbReference type="Gene3D" id="3.30.2010.10">
    <property type="entry name" value="Metalloproteases ('zincins'), catalytic domain"/>
    <property type="match status" value="1"/>
</dbReference>
<accession>A0A3E1NJL3</accession>
<dbReference type="InterPro" id="IPR008756">
    <property type="entry name" value="Peptidase_M56"/>
</dbReference>